<proteinExistence type="predicted"/>
<evidence type="ECO:0000313" key="2">
    <source>
        <dbReference type="Proteomes" id="UP001189429"/>
    </source>
</evidence>
<comment type="caution">
    <text evidence="1">The sequence shown here is derived from an EMBL/GenBank/DDBJ whole genome shotgun (WGS) entry which is preliminary data.</text>
</comment>
<gene>
    <name evidence="1" type="ORF">PCOR1329_LOCUS76565</name>
</gene>
<organism evidence="1 2">
    <name type="scientific">Prorocentrum cordatum</name>
    <dbReference type="NCBI Taxonomy" id="2364126"/>
    <lineage>
        <taxon>Eukaryota</taxon>
        <taxon>Sar</taxon>
        <taxon>Alveolata</taxon>
        <taxon>Dinophyceae</taxon>
        <taxon>Prorocentrales</taxon>
        <taxon>Prorocentraceae</taxon>
        <taxon>Prorocentrum</taxon>
    </lineage>
</organism>
<reference evidence="1" key="1">
    <citation type="submission" date="2023-10" db="EMBL/GenBank/DDBJ databases">
        <authorList>
            <person name="Chen Y."/>
            <person name="Shah S."/>
            <person name="Dougan E. K."/>
            <person name="Thang M."/>
            <person name="Chan C."/>
        </authorList>
    </citation>
    <scope>NUCLEOTIDE SEQUENCE [LARGE SCALE GENOMIC DNA]</scope>
</reference>
<evidence type="ECO:0000313" key="1">
    <source>
        <dbReference type="EMBL" id="CAK0898912.1"/>
    </source>
</evidence>
<accession>A0ABN9XH65</accession>
<keyword evidence="2" id="KW-1185">Reference proteome</keyword>
<dbReference type="EMBL" id="CAUYUJ010020518">
    <property type="protein sequence ID" value="CAK0898912.1"/>
    <property type="molecule type" value="Genomic_DNA"/>
</dbReference>
<sequence>GGESFLGPSWDFLGPAGNHLKGLLGASSGPRAHVVRAASCCAGAQRAHVRGGSAGPHARGRLAARLGLEELAHRVLVRRHRPRGAAAYFNKDAVKDMPPIQPEHRELREGIAQPSLPGSRMKAVDRDVYDVLLTDRLAKDLEGRDLAKVAEGVKAAHFTGNCLKPWSCLGIDSEREGAGLCMALHAQWWGLWNEVAAKRGGDSSTKGSCSPDYVLLPAA</sequence>
<dbReference type="Proteomes" id="UP001189429">
    <property type="component" value="Unassembled WGS sequence"/>
</dbReference>
<feature type="non-terminal residue" evidence="1">
    <location>
        <position position="1"/>
    </location>
</feature>
<name>A0ABN9XH65_9DINO</name>
<protein>
    <submittedName>
        <fullName evidence="1">Uncharacterized protein</fullName>
    </submittedName>
</protein>